<feature type="region of interest" description="Disordered" evidence="13">
    <location>
        <begin position="237"/>
        <end position="275"/>
    </location>
</feature>
<dbReference type="InterPro" id="IPR050687">
    <property type="entry name" value="Dynein_IC"/>
</dbReference>
<keyword evidence="8" id="KW-0966">Cell projection</keyword>
<dbReference type="InterPro" id="IPR001680">
    <property type="entry name" value="WD40_rpt"/>
</dbReference>
<feature type="compositionally biased region" description="Acidic residues" evidence="13">
    <location>
        <begin position="369"/>
        <end position="387"/>
    </location>
</feature>
<evidence type="ECO:0000256" key="8">
    <source>
        <dbReference type="ARBA" id="ARBA00023273"/>
    </source>
</evidence>
<dbReference type="PANTHER" id="PTHR12442:SF12">
    <property type="entry name" value="DYNEIN AXONEMAL INTERMEDIATE CHAIN 4"/>
    <property type="match status" value="1"/>
</dbReference>
<dbReference type="GO" id="GO:0005858">
    <property type="term" value="C:axonemal dynein complex"/>
    <property type="evidence" value="ECO:0007669"/>
    <property type="project" value="TreeGrafter"/>
</dbReference>
<dbReference type="PROSITE" id="PS50082">
    <property type="entry name" value="WD_REPEATS_2"/>
    <property type="match status" value="2"/>
</dbReference>
<dbReference type="InterPro" id="IPR020472">
    <property type="entry name" value="WD40_PAC1"/>
</dbReference>
<dbReference type="Pfam" id="PF00400">
    <property type="entry name" value="WD40"/>
    <property type="match status" value="2"/>
</dbReference>
<dbReference type="InterPro" id="IPR036322">
    <property type="entry name" value="WD40_repeat_dom_sf"/>
</dbReference>
<evidence type="ECO:0000256" key="7">
    <source>
        <dbReference type="ARBA" id="ARBA00023212"/>
    </source>
</evidence>
<feature type="region of interest" description="Disordered" evidence="13">
    <location>
        <begin position="165"/>
        <end position="190"/>
    </location>
</feature>
<organism evidence="14 15">
    <name type="scientific">Thecamonas trahens ATCC 50062</name>
    <dbReference type="NCBI Taxonomy" id="461836"/>
    <lineage>
        <taxon>Eukaryota</taxon>
        <taxon>Apusozoa</taxon>
        <taxon>Apusomonadida</taxon>
        <taxon>Apusomonadidae</taxon>
        <taxon>Thecamonas</taxon>
    </lineage>
</organism>
<evidence type="ECO:0000313" key="15">
    <source>
        <dbReference type="Proteomes" id="UP000054408"/>
    </source>
</evidence>
<dbReference type="InterPro" id="IPR015943">
    <property type="entry name" value="WD40/YVTN_repeat-like_dom_sf"/>
</dbReference>
<evidence type="ECO:0000256" key="13">
    <source>
        <dbReference type="SAM" id="MobiDB-lite"/>
    </source>
</evidence>
<feature type="region of interest" description="Disordered" evidence="13">
    <location>
        <begin position="364"/>
        <end position="434"/>
    </location>
</feature>
<keyword evidence="15" id="KW-1185">Reference proteome</keyword>
<dbReference type="RefSeq" id="XP_013762450.1">
    <property type="nucleotide sequence ID" value="XM_013906996.1"/>
</dbReference>
<dbReference type="eggNOG" id="KOG1587">
    <property type="taxonomic scope" value="Eukaryota"/>
</dbReference>
<evidence type="ECO:0000256" key="6">
    <source>
        <dbReference type="ARBA" id="ARBA00023069"/>
    </source>
</evidence>
<evidence type="ECO:0000256" key="1">
    <source>
        <dbReference type="ARBA" id="ARBA00004611"/>
    </source>
</evidence>
<dbReference type="GO" id="GO:0045503">
    <property type="term" value="F:dynein light chain binding"/>
    <property type="evidence" value="ECO:0007669"/>
    <property type="project" value="TreeGrafter"/>
</dbReference>
<dbReference type="Gene3D" id="2.130.10.10">
    <property type="entry name" value="YVTN repeat-like/Quinoprotein amine dehydrogenase"/>
    <property type="match status" value="1"/>
</dbReference>
<keyword evidence="5" id="KW-0282">Flagellum</keyword>
<keyword evidence="7" id="KW-0206">Cytoskeleton</keyword>
<dbReference type="GeneID" id="25560512"/>
<keyword evidence="2" id="KW-0963">Cytoplasm</keyword>
<feature type="region of interest" description="Disordered" evidence="13">
    <location>
        <begin position="785"/>
        <end position="812"/>
    </location>
</feature>
<feature type="repeat" description="WD" evidence="12">
    <location>
        <begin position="706"/>
        <end position="741"/>
    </location>
</feature>
<feature type="compositionally biased region" description="Low complexity" evidence="13">
    <location>
        <begin position="36"/>
        <end position="54"/>
    </location>
</feature>
<dbReference type="SUPFAM" id="SSF50978">
    <property type="entry name" value="WD40 repeat-like"/>
    <property type="match status" value="1"/>
</dbReference>
<evidence type="ECO:0000256" key="12">
    <source>
        <dbReference type="PROSITE-ProRule" id="PRU00221"/>
    </source>
</evidence>
<dbReference type="OMA" id="CPADERL"/>
<feature type="compositionally biased region" description="Polar residues" evidence="13">
    <location>
        <begin position="249"/>
        <end position="266"/>
    </location>
</feature>
<dbReference type="PRINTS" id="PR00320">
    <property type="entry name" value="GPROTEINBRPT"/>
</dbReference>
<keyword evidence="6" id="KW-0969">Cilium</keyword>
<dbReference type="EMBL" id="GL349435">
    <property type="protein sequence ID" value="KNC50560.1"/>
    <property type="molecule type" value="Genomic_DNA"/>
</dbReference>
<evidence type="ECO:0000256" key="9">
    <source>
        <dbReference type="ARBA" id="ARBA00024190"/>
    </source>
</evidence>
<feature type="compositionally biased region" description="Low complexity" evidence="13">
    <location>
        <begin position="785"/>
        <end position="797"/>
    </location>
</feature>
<evidence type="ECO:0000256" key="2">
    <source>
        <dbReference type="ARBA" id="ARBA00022490"/>
    </source>
</evidence>
<evidence type="ECO:0000256" key="10">
    <source>
        <dbReference type="ARBA" id="ARBA00040002"/>
    </source>
</evidence>
<evidence type="ECO:0000256" key="3">
    <source>
        <dbReference type="ARBA" id="ARBA00022574"/>
    </source>
</evidence>
<dbReference type="PROSITE" id="PS50294">
    <property type="entry name" value="WD_REPEATS_REGION"/>
    <property type="match status" value="1"/>
</dbReference>
<feature type="compositionally biased region" description="Basic and acidic residues" evidence="13">
    <location>
        <begin position="169"/>
        <end position="182"/>
    </location>
</feature>
<gene>
    <name evidence="14" type="ORF">AMSG_00721</name>
</gene>
<comment type="subcellular location">
    <subcellularLocation>
        <location evidence="1">Cytoplasm</location>
        <location evidence="1">Cytoskeleton</location>
        <location evidence="1">Flagellum axoneme</location>
    </subcellularLocation>
    <subcellularLocation>
        <location evidence="9">Dynein axonemal particle</location>
    </subcellularLocation>
</comment>
<evidence type="ECO:0000256" key="4">
    <source>
        <dbReference type="ARBA" id="ARBA00022737"/>
    </source>
</evidence>
<feature type="repeat" description="WD" evidence="12">
    <location>
        <begin position="663"/>
        <end position="705"/>
    </location>
</feature>
<accession>A0A0L0DEE4</accession>
<name>A0A0L0DEE4_THETB</name>
<dbReference type="GO" id="GO:0120293">
    <property type="term" value="C:dynein axonemal particle"/>
    <property type="evidence" value="ECO:0007669"/>
    <property type="project" value="UniProtKB-SubCell"/>
</dbReference>
<evidence type="ECO:0000256" key="5">
    <source>
        <dbReference type="ARBA" id="ARBA00022846"/>
    </source>
</evidence>
<dbReference type="STRING" id="461836.A0A0L0DEE4"/>
<keyword evidence="4" id="KW-0677">Repeat</keyword>
<evidence type="ECO:0000256" key="11">
    <source>
        <dbReference type="ARBA" id="ARBA00041557"/>
    </source>
</evidence>
<dbReference type="GO" id="GO:0003341">
    <property type="term" value="P:cilium movement"/>
    <property type="evidence" value="ECO:0007669"/>
    <property type="project" value="TreeGrafter"/>
</dbReference>
<dbReference type="SMART" id="SM00320">
    <property type="entry name" value="WD40"/>
    <property type="match status" value="5"/>
</dbReference>
<dbReference type="OrthoDB" id="10259804at2759"/>
<feature type="region of interest" description="Disordered" evidence="13">
    <location>
        <begin position="36"/>
        <end position="61"/>
    </location>
</feature>
<reference evidence="14 15" key="1">
    <citation type="submission" date="2010-05" db="EMBL/GenBank/DDBJ databases">
        <title>The Genome Sequence of Thecamonas trahens ATCC 50062.</title>
        <authorList>
            <consortium name="The Broad Institute Genome Sequencing Platform"/>
            <person name="Russ C."/>
            <person name="Cuomo C."/>
            <person name="Shea T."/>
            <person name="Young S.K."/>
            <person name="Zeng Q."/>
            <person name="Koehrsen M."/>
            <person name="Haas B."/>
            <person name="Borodovsky M."/>
            <person name="Guigo R."/>
            <person name="Alvarado L."/>
            <person name="Berlin A."/>
            <person name="Bochicchio J."/>
            <person name="Borenstein D."/>
            <person name="Chapman S."/>
            <person name="Chen Z."/>
            <person name="Freedman E."/>
            <person name="Gellesch M."/>
            <person name="Goldberg J."/>
            <person name="Griggs A."/>
            <person name="Gujja S."/>
            <person name="Heilman E."/>
            <person name="Heiman D."/>
            <person name="Hepburn T."/>
            <person name="Howarth C."/>
            <person name="Jen D."/>
            <person name="Larson L."/>
            <person name="Mehta T."/>
            <person name="Park D."/>
            <person name="Pearson M."/>
            <person name="Roberts A."/>
            <person name="Saif S."/>
            <person name="Shenoy N."/>
            <person name="Sisk P."/>
            <person name="Stolte C."/>
            <person name="Sykes S."/>
            <person name="Thomson T."/>
            <person name="Walk T."/>
            <person name="White J."/>
            <person name="Yandava C."/>
            <person name="Burger G."/>
            <person name="Gray M.W."/>
            <person name="Holland P.W.H."/>
            <person name="King N."/>
            <person name="Lang F.B.F."/>
            <person name="Roger A.J."/>
            <person name="Ruiz-Trillo I."/>
            <person name="Lander E."/>
            <person name="Nusbaum C."/>
        </authorList>
    </citation>
    <scope>NUCLEOTIDE SEQUENCE [LARGE SCALE GENOMIC DNA]</scope>
    <source>
        <strain evidence="14 15">ATCC 50062</strain>
    </source>
</reference>
<sequence>MSTFASGGEFTAPDPSVSAYTQLQFGMDASMLESQSSMGSLGSSASSLSDDPSANHSVSDAGLGATTVSTGGGIVVAGNAEVEVIRSKRGAAHFEPAAALTRDDLDAVHTITLSETETFVMLDFAARVVQADSDEAAAVLDRNARYEALKKARVGSDAYSSRGVQTYNRDLKSKEVQKDPPLKKTAGTQVTGWSIHDEAAKLASTADADADEDDPSAAKARHAEDAFLEAAFADDIDDDDDASEVGGDLSSNASITESGSRSSMDTGSLSAAAGGLDSSGMGSMANATMTRAAGTSTRGGSGQRALPGLAGVAAMSMEQRAKVFMAKQARVASLADTLRVVERVVTQNIFHWRQLEFRGMPLAGLPEPVADDDSDLGDDDADRDSDDELFRDYDEPAAVPQPSLTKPPSARVGAGGEGADGADPNRATSLDFDDSPAEPSLKLLWRFECDATAGRAVTCMGWNPRDSDLLAVGYGAFNGTAHGASDGLVLCWSLKNVFAPERTIRLPSGVTALDTSVRFPNLLAVGLFSGAIAVYDLQTSCDEPIFSSGHIREMHRDPVWQLQWVDLGMEKGERLVSVSTDGTVKEWSIKKGLEFQSNLMSLSRVANPAKTKAGDAEVSVWRHVGGLAMAFSPVDPTTYLVGTENGNIHRCSSSYNEQYLASYSAHVGPVYTVTWSPFAPNIFLSSSTDWSVKLWDVNAQAPLVDFRTCADATNDVAWSPLDATLFATANNDGTLQIWDLSLKDYLDPLITLSLGSIPPAAAAAARPSSAATGLLGRTRTGPAAAAAAADTGPSATGVTSGTDAHGEPAAASGLARDDIDGAELPPKIATAVVFARNDPVVLCGNSVGQVEVFRLSNLHNAIRVDDSSRSMFNASTTASNLAAIVDDMAATLGVDAVALLSGSGTLPDAVSPAQRARLQTARLDVALEANARR</sequence>
<dbReference type="AlphaFoldDB" id="A0A0L0DEE4"/>
<protein>
    <recommendedName>
        <fullName evidence="10">Dynein axonemal intermediate chain 4</fullName>
    </recommendedName>
    <alternativeName>
        <fullName evidence="11">WD repeat-containing protein 78</fullName>
    </alternativeName>
</protein>
<dbReference type="GO" id="GO:0045504">
    <property type="term" value="F:dynein heavy chain binding"/>
    <property type="evidence" value="ECO:0007669"/>
    <property type="project" value="TreeGrafter"/>
</dbReference>
<dbReference type="Proteomes" id="UP000054408">
    <property type="component" value="Unassembled WGS sequence"/>
</dbReference>
<dbReference type="PANTHER" id="PTHR12442">
    <property type="entry name" value="DYNEIN INTERMEDIATE CHAIN"/>
    <property type="match status" value="1"/>
</dbReference>
<evidence type="ECO:0000313" key="14">
    <source>
        <dbReference type="EMBL" id="KNC50560.1"/>
    </source>
</evidence>
<proteinExistence type="predicted"/>
<keyword evidence="3 12" id="KW-0853">WD repeat</keyword>